<name>A0ABT3QSB2_9HYPH</name>
<proteinExistence type="predicted"/>
<protein>
    <submittedName>
        <fullName evidence="1">Uncharacterized protein</fullName>
    </submittedName>
</protein>
<comment type="caution">
    <text evidence="1">The sequence shown here is derived from an EMBL/GenBank/DDBJ whole genome shotgun (WGS) entry which is preliminary data.</text>
</comment>
<evidence type="ECO:0000313" key="1">
    <source>
        <dbReference type="EMBL" id="MCX2698462.1"/>
    </source>
</evidence>
<evidence type="ECO:0000313" key="2">
    <source>
        <dbReference type="Proteomes" id="UP001301216"/>
    </source>
</evidence>
<organism evidence="1 2">
    <name type="scientific">Ochrobactrum chromiisoli</name>
    <dbReference type="NCBI Taxonomy" id="2993941"/>
    <lineage>
        <taxon>Bacteria</taxon>
        <taxon>Pseudomonadati</taxon>
        <taxon>Pseudomonadota</taxon>
        <taxon>Alphaproteobacteria</taxon>
        <taxon>Hyphomicrobiales</taxon>
        <taxon>Brucellaceae</taxon>
        <taxon>Brucella/Ochrobactrum group</taxon>
        <taxon>Ochrobactrum</taxon>
    </lineage>
</organism>
<sequence>MSEVIRPLPVDRPGERQRLDRALAEAGRRADAVSRAQIEAFETALRIRRRGSMAQGASLRREIDELTMPEISDPGIFNAPRTMALLDHVIDAILPSLDTSEDVASIAKAMLKEEIDRRRDLEERLMAEGDPA</sequence>
<gene>
    <name evidence="1" type="ORF">OPR82_17125</name>
</gene>
<accession>A0ABT3QSB2</accession>
<dbReference type="Proteomes" id="UP001301216">
    <property type="component" value="Unassembled WGS sequence"/>
</dbReference>
<dbReference type="RefSeq" id="WP_265986176.1">
    <property type="nucleotide sequence ID" value="NZ_JAPHAV010000011.1"/>
</dbReference>
<dbReference type="EMBL" id="JAPHAV010000011">
    <property type="protein sequence ID" value="MCX2698462.1"/>
    <property type="molecule type" value="Genomic_DNA"/>
</dbReference>
<keyword evidence="2" id="KW-1185">Reference proteome</keyword>
<reference evidence="1 2" key="1">
    <citation type="submission" date="2022-11" db="EMBL/GenBank/DDBJ databases">
        <title>Brucella sp. YY2X, whole genome shotgun sequencing project.</title>
        <authorList>
            <person name="Yang Y."/>
        </authorList>
    </citation>
    <scope>NUCLEOTIDE SEQUENCE [LARGE SCALE GENOMIC DNA]</scope>
    <source>
        <strain evidence="1 2">YY2X</strain>
    </source>
</reference>